<reference evidence="1" key="1">
    <citation type="submission" date="2018-02" db="EMBL/GenBank/DDBJ databases">
        <title>Rhizophora mucronata_Transcriptome.</title>
        <authorList>
            <person name="Meera S.P."/>
            <person name="Sreeshan A."/>
            <person name="Augustine A."/>
        </authorList>
    </citation>
    <scope>NUCLEOTIDE SEQUENCE</scope>
    <source>
        <tissue evidence="1">Leaf</tissue>
    </source>
</reference>
<accession>A0A2P2MM61</accession>
<dbReference type="EMBL" id="GGEC01050819">
    <property type="protein sequence ID" value="MBX31303.1"/>
    <property type="molecule type" value="Transcribed_RNA"/>
</dbReference>
<proteinExistence type="predicted"/>
<name>A0A2P2MM61_RHIMU</name>
<keyword evidence="1" id="KW-0808">Transferase</keyword>
<dbReference type="AlphaFoldDB" id="A0A2P2MM61"/>
<protein>
    <submittedName>
        <fullName evidence="1">Glutathione S-transferase 3</fullName>
    </submittedName>
</protein>
<evidence type="ECO:0000313" key="1">
    <source>
        <dbReference type="EMBL" id="MBX31303.1"/>
    </source>
</evidence>
<sequence length="82" mass="8985">MMIDSQMGFPLWIRTGTCFLTGFICRSRGLLLLKSSSFVSYSNPFSLKAILTLAAKGLTSQSNKTIRSSAILNFANPMNGLF</sequence>
<dbReference type="GO" id="GO:0016740">
    <property type="term" value="F:transferase activity"/>
    <property type="evidence" value="ECO:0007669"/>
    <property type="project" value="UniProtKB-KW"/>
</dbReference>
<organism evidence="1">
    <name type="scientific">Rhizophora mucronata</name>
    <name type="common">Asiatic mangrove</name>
    <dbReference type="NCBI Taxonomy" id="61149"/>
    <lineage>
        <taxon>Eukaryota</taxon>
        <taxon>Viridiplantae</taxon>
        <taxon>Streptophyta</taxon>
        <taxon>Embryophyta</taxon>
        <taxon>Tracheophyta</taxon>
        <taxon>Spermatophyta</taxon>
        <taxon>Magnoliopsida</taxon>
        <taxon>eudicotyledons</taxon>
        <taxon>Gunneridae</taxon>
        <taxon>Pentapetalae</taxon>
        <taxon>rosids</taxon>
        <taxon>fabids</taxon>
        <taxon>Malpighiales</taxon>
        <taxon>Rhizophoraceae</taxon>
        <taxon>Rhizophora</taxon>
    </lineage>
</organism>